<dbReference type="NCBIfam" id="TIGR00369">
    <property type="entry name" value="unchar_dom_1"/>
    <property type="match status" value="1"/>
</dbReference>
<proteinExistence type="inferred from homology"/>
<evidence type="ECO:0000256" key="2">
    <source>
        <dbReference type="ARBA" id="ARBA00022801"/>
    </source>
</evidence>
<feature type="domain" description="Thioesterase" evidence="3">
    <location>
        <begin position="57"/>
        <end position="135"/>
    </location>
</feature>
<dbReference type="InterPro" id="IPR003736">
    <property type="entry name" value="PAAI_dom"/>
</dbReference>
<name>A0A4R7D4F7_9SPHI</name>
<dbReference type="Pfam" id="PF03061">
    <property type="entry name" value="4HBT"/>
    <property type="match status" value="1"/>
</dbReference>
<evidence type="ECO:0000313" key="5">
    <source>
        <dbReference type="Proteomes" id="UP000294752"/>
    </source>
</evidence>
<dbReference type="CDD" id="cd03443">
    <property type="entry name" value="PaaI_thioesterase"/>
    <property type="match status" value="1"/>
</dbReference>
<dbReference type="InterPro" id="IPR029069">
    <property type="entry name" value="HotDog_dom_sf"/>
</dbReference>
<comment type="similarity">
    <text evidence="1">Belongs to the thioesterase PaaI family.</text>
</comment>
<evidence type="ECO:0000313" key="4">
    <source>
        <dbReference type="EMBL" id="TDS14555.1"/>
    </source>
</evidence>
<dbReference type="Gene3D" id="3.10.129.10">
    <property type="entry name" value="Hotdog Thioesterase"/>
    <property type="match status" value="1"/>
</dbReference>
<keyword evidence="5" id="KW-1185">Reference proteome</keyword>
<keyword evidence="2 4" id="KW-0378">Hydrolase</keyword>
<sequence length="147" mass="16195">MKAKSMQKIWFKDHSIAEINLIFKTYMTGYLEIKATAIHDNMLIASMPITDKVKQPFGILHGGASVVLAESVGSVASNLVVDDEKYAGVGMEVNANHLKSVHEGTLFAYCTPLHLGAKSHVWDIKIKNEKDVLICVSRLTVAVIEKK</sequence>
<dbReference type="GO" id="GO:0005829">
    <property type="term" value="C:cytosol"/>
    <property type="evidence" value="ECO:0007669"/>
    <property type="project" value="TreeGrafter"/>
</dbReference>
<protein>
    <submittedName>
        <fullName evidence="4">1,4-dihydroxy-2-naphthoyl-CoA hydrolase</fullName>
    </submittedName>
</protein>
<dbReference type="PANTHER" id="PTHR43240">
    <property type="entry name" value="1,4-DIHYDROXY-2-NAPHTHOYL-COA THIOESTERASE 1"/>
    <property type="match status" value="1"/>
</dbReference>
<dbReference type="InterPro" id="IPR006683">
    <property type="entry name" value="Thioestr_dom"/>
</dbReference>
<dbReference type="GO" id="GO:0061522">
    <property type="term" value="F:1,4-dihydroxy-2-naphthoyl-CoA thioesterase activity"/>
    <property type="evidence" value="ECO:0007669"/>
    <property type="project" value="TreeGrafter"/>
</dbReference>
<dbReference type="SUPFAM" id="SSF54637">
    <property type="entry name" value="Thioesterase/thiol ester dehydrase-isomerase"/>
    <property type="match status" value="1"/>
</dbReference>
<organism evidence="4 5">
    <name type="scientific">Sphingobacterium paludis</name>
    <dbReference type="NCBI Taxonomy" id="1476465"/>
    <lineage>
        <taxon>Bacteria</taxon>
        <taxon>Pseudomonadati</taxon>
        <taxon>Bacteroidota</taxon>
        <taxon>Sphingobacteriia</taxon>
        <taxon>Sphingobacteriales</taxon>
        <taxon>Sphingobacteriaceae</taxon>
        <taxon>Sphingobacterium</taxon>
    </lineage>
</organism>
<reference evidence="4 5" key="1">
    <citation type="submission" date="2019-03" db="EMBL/GenBank/DDBJ databases">
        <title>Genomic Encyclopedia of Type Strains, Phase III (KMG-III): the genomes of soil and plant-associated and newly described type strains.</title>
        <authorList>
            <person name="Whitman W."/>
        </authorList>
    </citation>
    <scope>NUCLEOTIDE SEQUENCE [LARGE SCALE GENOMIC DNA]</scope>
    <source>
        <strain evidence="4 5">CGMCC 1.12801</strain>
    </source>
</reference>
<dbReference type="PANTHER" id="PTHR43240:SF5">
    <property type="entry name" value="1,4-DIHYDROXY-2-NAPHTHOYL-COA THIOESTERASE 1"/>
    <property type="match status" value="1"/>
</dbReference>
<comment type="caution">
    <text evidence="4">The sequence shown here is derived from an EMBL/GenBank/DDBJ whole genome shotgun (WGS) entry which is preliminary data.</text>
</comment>
<dbReference type="EMBL" id="SNZV01000003">
    <property type="protein sequence ID" value="TDS14555.1"/>
    <property type="molecule type" value="Genomic_DNA"/>
</dbReference>
<evidence type="ECO:0000259" key="3">
    <source>
        <dbReference type="Pfam" id="PF03061"/>
    </source>
</evidence>
<dbReference type="Proteomes" id="UP000294752">
    <property type="component" value="Unassembled WGS sequence"/>
</dbReference>
<evidence type="ECO:0000256" key="1">
    <source>
        <dbReference type="ARBA" id="ARBA00008324"/>
    </source>
</evidence>
<gene>
    <name evidence="4" type="ORF">B0I21_10348</name>
</gene>
<dbReference type="AlphaFoldDB" id="A0A4R7D4F7"/>
<accession>A0A4R7D4F7</accession>